<keyword evidence="1" id="KW-0614">Plasmid</keyword>
<dbReference type="InterPro" id="IPR036170">
    <property type="entry name" value="YezG-like_sf"/>
</dbReference>
<keyword evidence="2" id="KW-1185">Reference proteome</keyword>
<sequence length="318" mass="35754">MTDKAAAEAAMRVLVTDLRTEMGDWPWTSATDHVVITSAGGWTTTSDDRPKEARAGFGRGRIRYDAWKTIREAMTDPERGAWLYANVTITPDGEHEFFFEWDRRPSIYDYDDDIFTAKPKSAQVSPLDYEWLWDLKEHPRTPEHQPEWMKRMLAKDARKRNPANMPRTKKAIKAEVAWPEELAPLAGDLLWAEVWTAISDYMVARLKTGAYPRLANKDERDSWGAEADGLVQDVFGDVSGVFVEGQPLAALAGLWRDWSQLVSHTPEPEGLAGVDLSATAVYSEASGPTQKLFDDFGDTVGTLIDSQVFQRFGVRPEA</sequence>
<protein>
    <submittedName>
        <fullName evidence="1">Uncharacterized protein</fullName>
    </submittedName>
</protein>
<name>A0ABN6Y950_9MICO</name>
<dbReference type="SUPFAM" id="SSF160424">
    <property type="entry name" value="BH3703-like"/>
    <property type="match status" value="1"/>
</dbReference>
<geneLocation type="plasmid" evidence="1 2">
    <name>pNBRC108728a</name>
</geneLocation>
<gene>
    <name evidence="1" type="ORF">GCM10025867_49080</name>
</gene>
<dbReference type="EMBL" id="AP027733">
    <property type="protein sequence ID" value="BDZ52667.1"/>
    <property type="molecule type" value="Genomic_DNA"/>
</dbReference>
<dbReference type="Proteomes" id="UP001321486">
    <property type="component" value="Plasmid pNBRC108728a"/>
</dbReference>
<organism evidence="1 2">
    <name type="scientific">Frondihabitans sucicola</name>
    <dbReference type="NCBI Taxonomy" id="1268041"/>
    <lineage>
        <taxon>Bacteria</taxon>
        <taxon>Bacillati</taxon>
        <taxon>Actinomycetota</taxon>
        <taxon>Actinomycetes</taxon>
        <taxon>Micrococcales</taxon>
        <taxon>Microbacteriaceae</taxon>
        <taxon>Frondihabitans</taxon>
    </lineage>
</organism>
<dbReference type="RefSeq" id="WP_286346950.1">
    <property type="nucleotide sequence ID" value="NZ_AP027733.1"/>
</dbReference>
<evidence type="ECO:0000313" key="1">
    <source>
        <dbReference type="EMBL" id="BDZ52667.1"/>
    </source>
</evidence>
<accession>A0ABN6Y950</accession>
<evidence type="ECO:0000313" key="2">
    <source>
        <dbReference type="Proteomes" id="UP001321486"/>
    </source>
</evidence>
<proteinExistence type="predicted"/>
<reference evidence="2" key="1">
    <citation type="journal article" date="2019" name="Int. J. Syst. Evol. Microbiol.">
        <title>The Global Catalogue of Microorganisms (GCM) 10K type strain sequencing project: providing services to taxonomists for standard genome sequencing and annotation.</title>
        <authorList>
            <consortium name="The Broad Institute Genomics Platform"/>
            <consortium name="The Broad Institute Genome Sequencing Center for Infectious Disease"/>
            <person name="Wu L."/>
            <person name="Ma J."/>
        </authorList>
    </citation>
    <scope>NUCLEOTIDE SEQUENCE [LARGE SCALE GENOMIC DNA]</scope>
    <source>
        <strain evidence="2">NBRC 108728</strain>
    </source>
</reference>